<dbReference type="VEuPathDB" id="FungiDB:GGTG_08793"/>
<dbReference type="AlphaFoldDB" id="J3P5K4"/>
<dbReference type="PANTHER" id="PTHR33112">
    <property type="entry name" value="DOMAIN PROTEIN, PUTATIVE-RELATED"/>
    <property type="match status" value="1"/>
</dbReference>
<keyword evidence="4" id="KW-1185">Reference proteome</keyword>
<evidence type="ECO:0000313" key="4">
    <source>
        <dbReference type="Proteomes" id="UP000006039"/>
    </source>
</evidence>
<reference evidence="3" key="4">
    <citation type="journal article" date="2015" name="G3 (Bethesda)">
        <title>Genome sequences of three phytopathogenic species of the Magnaporthaceae family of fungi.</title>
        <authorList>
            <person name="Okagaki L.H."/>
            <person name="Nunes C.C."/>
            <person name="Sailsbery J."/>
            <person name="Clay B."/>
            <person name="Brown D."/>
            <person name="John T."/>
            <person name="Oh Y."/>
            <person name="Young N."/>
            <person name="Fitzgerald M."/>
            <person name="Haas B.J."/>
            <person name="Zeng Q."/>
            <person name="Young S."/>
            <person name="Adiconis X."/>
            <person name="Fan L."/>
            <person name="Levin J.Z."/>
            <person name="Mitchell T.K."/>
            <person name="Okubara P.A."/>
            <person name="Farman M.L."/>
            <person name="Kohn L.M."/>
            <person name="Birren B."/>
            <person name="Ma L.-J."/>
            <person name="Dean R.A."/>
        </authorList>
    </citation>
    <scope>NUCLEOTIDE SEQUENCE</scope>
    <source>
        <strain evidence="3">R3-111a-1</strain>
    </source>
</reference>
<evidence type="ECO:0000313" key="2">
    <source>
        <dbReference type="EMBL" id="EJT74955.1"/>
    </source>
</evidence>
<gene>
    <name evidence="3" type="primary">20349251</name>
    <name evidence="2" type="ORF">GGTG_08793</name>
</gene>
<dbReference type="EMBL" id="GL385398">
    <property type="protein sequence ID" value="EJT74955.1"/>
    <property type="molecule type" value="Genomic_DNA"/>
</dbReference>
<dbReference type="PANTHER" id="PTHR33112:SF10">
    <property type="entry name" value="TOL"/>
    <property type="match status" value="1"/>
</dbReference>
<dbReference type="EnsemblFungi" id="EJT74955">
    <property type="protein sequence ID" value="EJT74955"/>
    <property type="gene ID" value="GGTG_08793"/>
</dbReference>
<reference evidence="3" key="5">
    <citation type="submission" date="2018-04" db="UniProtKB">
        <authorList>
            <consortium name="EnsemblFungi"/>
        </authorList>
    </citation>
    <scope>IDENTIFICATION</scope>
    <source>
        <strain evidence="3">R3-111a-1</strain>
    </source>
</reference>
<feature type="domain" description="Heterokaryon incompatibility" evidence="1">
    <location>
        <begin position="221"/>
        <end position="372"/>
    </location>
</feature>
<dbReference type="RefSeq" id="XP_009224899.1">
    <property type="nucleotide sequence ID" value="XM_009226635.1"/>
</dbReference>
<dbReference type="STRING" id="644352.J3P5K4"/>
<proteinExistence type="predicted"/>
<reference evidence="4" key="1">
    <citation type="submission" date="2010-07" db="EMBL/GenBank/DDBJ databases">
        <title>The genome sequence of Gaeumannomyces graminis var. tritici strain R3-111a-1.</title>
        <authorList>
            <consortium name="The Broad Institute Genome Sequencing Platform"/>
            <person name="Ma L.-J."/>
            <person name="Dead R."/>
            <person name="Young S."/>
            <person name="Zeng Q."/>
            <person name="Koehrsen M."/>
            <person name="Alvarado L."/>
            <person name="Berlin A."/>
            <person name="Chapman S.B."/>
            <person name="Chen Z."/>
            <person name="Freedman E."/>
            <person name="Gellesch M."/>
            <person name="Goldberg J."/>
            <person name="Griggs A."/>
            <person name="Gujja S."/>
            <person name="Heilman E.R."/>
            <person name="Heiman D."/>
            <person name="Hepburn T."/>
            <person name="Howarth C."/>
            <person name="Jen D."/>
            <person name="Larson L."/>
            <person name="Mehta T."/>
            <person name="Neiman D."/>
            <person name="Pearson M."/>
            <person name="Roberts A."/>
            <person name="Saif S."/>
            <person name="Shea T."/>
            <person name="Shenoy N."/>
            <person name="Sisk P."/>
            <person name="Stolte C."/>
            <person name="Sykes S."/>
            <person name="Walk T."/>
            <person name="White J."/>
            <person name="Yandava C."/>
            <person name="Haas B."/>
            <person name="Nusbaum C."/>
            <person name="Birren B."/>
        </authorList>
    </citation>
    <scope>NUCLEOTIDE SEQUENCE [LARGE SCALE GENOMIC DNA]</scope>
    <source>
        <strain evidence="4">R3-111a-1</strain>
    </source>
</reference>
<reference evidence="2" key="3">
    <citation type="submission" date="2010-09" db="EMBL/GenBank/DDBJ databases">
        <title>Annotation of Gaeumannomyces graminis var. tritici R3-111a-1.</title>
        <authorList>
            <consortium name="The Broad Institute Genome Sequencing Platform"/>
            <person name="Ma L.-J."/>
            <person name="Dead R."/>
            <person name="Young S.K."/>
            <person name="Zeng Q."/>
            <person name="Gargeya S."/>
            <person name="Fitzgerald M."/>
            <person name="Haas B."/>
            <person name="Abouelleil A."/>
            <person name="Alvarado L."/>
            <person name="Arachchi H.M."/>
            <person name="Berlin A."/>
            <person name="Brown A."/>
            <person name="Chapman S.B."/>
            <person name="Chen Z."/>
            <person name="Dunbar C."/>
            <person name="Freedman E."/>
            <person name="Gearin G."/>
            <person name="Gellesch M."/>
            <person name="Goldberg J."/>
            <person name="Griggs A."/>
            <person name="Gujja S."/>
            <person name="Heiman D."/>
            <person name="Howarth C."/>
            <person name="Larson L."/>
            <person name="Lui A."/>
            <person name="MacDonald P.J.P."/>
            <person name="Mehta T."/>
            <person name="Montmayeur A."/>
            <person name="Murphy C."/>
            <person name="Neiman D."/>
            <person name="Pearson M."/>
            <person name="Priest M."/>
            <person name="Roberts A."/>
            <person name="Saif S."/>
            <person name="Shea T."/>
            <person name="Shenoy N."/>
            <person name="Sisk P."/>
            <person name="Stolte C."/>
            <person name="Sykes S."/>
            <person name="Yandava C."/>
            <person name="Wortman J."/>
            <person name="Nusbaum C."/>
            <person name="Birren B."/>
        </authorList>
    </citation>
    <scope>NUCLEOTIDE SEQUENCE</scope>
    <source>
        <strain evidence="2">R3-111a-1</strain>
    </source>
</reference>
<dbReference type="Proteomes" id="UP000006039">
    <property type="component" value="Unassembled WGS sequence"/>
</dbReference>
<dbReference type="InterPro" id="IPR010730">
    <property type="entry name" value="HET"/>
</dbReference>
<dbReference type="eggNOG" id="ENOG502S8TM">
    <property type="taxonomic scope" value="Eukaryota"/>
</dbReference>
<dbReference type="HOGENOM" id="CLU_002639_5_1_1"/>
<accession>J3P5K4</accession>
<dbReference type="Pfam" id="PF06985">
    <property type="entry name" value="HET"/>
    <property type="match status" value="1"/>
</dbReference>
<dbReference type="GeneID" id="20349251"/>
<sequence>MPLCDNCKKIFRGRQRIIEYNPPLERPGGVAGLLGACKQLLRLSPSPKASATRQIHHRMFAEIWKSASNGCFFCCELRASFLPPGQDARLLPQSSELYAFSITLSRLNKNPAMWPQGTLHLDTRLPGDPNSNTCWDFLLPPEYSANYIEGYMSPRSPFQAKRAKRWLQNCLNNHENCCLSHSSMDWELPTRLLHIGKPALDQVALVNTKDLPAPVLNGVQYATLSHVWGKSHTLRLTSSTKELLQKGIRTSKLGRTFRDAITFAQSINIEFIWIDSLCIQQDLAEDWKQEAPRMADVYGGSFLNIAATAGSDTNAGLWKRGHTYANLEPPVVSLKGTPFPNGRYLFRDRHYFEKAFTGDTAPLITRAWVLQELFLATRTLHFFEHEMFWVCGEQTASETFPPGVPPGIPPLGTWDYSIPKPLVMKVMQHLLQAKTITQHREGNGQQTPVETPNQLLIDIWDATVRIYTKCNLTYKTDKLAAISGIAKLLQKAFGVEYWAGLWKEDILLSLLWVVKDKAGALNSDKTYPASPYRAPTWSWASLDGPILARGEDLDSKHTPVGKILECHIETNDADDVTVGIVGARMRIAGWPITVITRDGAEGDVGLGFFVNGDKTKRTHYSSISLDSNVVPTDRIVAFPLVWEHSLLGNSYLKSLLLYPVEGIRNHYYRIGTWTADFRIFGLTNDNPIGEKLCKFKNAPWLEYESRDAEGRCTIVVV</sequence>
<dbReference type="OrthoDB" id="5362512at2759"/>
<name>J3P5K4_GAET3</name>
<reference evidence="2" key="2">
    <citation type="submission" date="2010-07" db="EMBL/GenBank/DDBJ databases">
        <authorList>
            <consortium name="The Broad Institute Genome Sequencing Platform"/>
            <consortium name="Broad Institute Genome Sequencing Center for Infectious Disease"/>
            <person name="Ma L.-J."/>
            <person name="Dead R."/>
            <person name="Young S."/>
            <person name="Zeng Q."/>
            <person name="Koehrsen M."/>
            <person name="Alvarado L."/>
            <person name="Berlin A."/>
            <person name="Chapman S.B."/>
            <person name="Chen Z."/>
            <person name="Freedman E."/>
            <person name="Gellesch M."/>
            <person name="Goldberg J."/>
            <person name="Griggs A."/>
            <person name="Gujja S."/>
            <person name="Heilman E.R."/>
            <person name="Heiman D."/>
            <person name="Hepburn T."/>
            <person name="Howarth C."/>
            <person name="Jen D."/>
            <person name="Larson L."/>
            <person name="Mehta T."/>
            <person name="Neiman D."/>
            <person name="Pearson M."/>
            <person name="Roberts A."/>
            <person name="Saif S."/>
            <person name="Shea T."/>
            <person name="Shenoy N."/>
            <person name="Sisk P."/>
            <person name="Stolte C."/>
            <person name="Sykes S."/>
            <person name="Walk T."/>
            <person name="White J."/>
            <person name="Yandava C."/>
            <person name="Haas B."/>
            <person name="Nusbaum C."/>
            <person name="Birren B."/>
        </authorList>
    </citation>
    <scope>NUCLEOTIDE SEQUENCE</scope>
    <source>
        <strain evidence="2">R3-111a-1</strain>
    </source>
</reference>
<evidence type="ECO:0000313" key="3">
    <source>
        <dbReference type="EnsemblFungi" id="EJT74955"/>
    </source>
</evidence>
<organism evidence="2">
    <name type="scientific">Gaeumannomyces tritici (strain R3-111a-1)</name>
    <name type="common">Wheat and barley take-all root rot fungus</name>
    <name type="synonym">Gaeumannomyces graminis var. tritici</name>
    <dbReference type="NCBI Taxonomy" id="644352"/>
    <lineage>
        <taxon>Eukaryota</taxon>
        <taxon>Fungi</taxon>
        <taxon>Dikarya</taxon>
        <taxon>Ascomycota</taxon>
        <taxon>Pezizomycotina</taxon>
        <taxon>Sordariomycetes</taxon>
        <taxon>Sordariomycetidae</taxon>
        <taxon>Magnaporthales</taxon>
        <taxon>Magnaporthaceae</taxon>
        <taxon>Gaeumannomyces</taxon>
    </lineage>
</organism>
<evidence type="ECO:0000259" key="1">
    <source>
        <dbReference type="Pfam" id="PF06985"/>
    </source>
</evidence>
<protein>
    <recommendedName>
        <fullName evidence="1">Heterokaryon incompatibility domain-containing protein</fullName>
    </recommendedName>
</protein>